<evidence type="ECO:0000313" key="3">
    <source>
        <dbReference type="Proteomes" id="UP001595912"/>
    </source>
</evidence>
<dbReference type="Proteomes" id="UP001595912">
    <property type="component" value="Unassembled WGS sequence"/>
</dbReference>
<feature type="domain" description="AB hydrolase-1" evidence="1">
    <location>
        <begin position="25"/>
        <end position="279"/>
    </location>
</feature>
<dbReference type="Gene3D" id="3.40.50.1820">
    <property type="entry name" value="alpha/beta hydrolase"/>
    <property type="match status" value="1"/>
</dbReference>
<reference evidence="3" key="1">
    <citation type="journal article" date="2019" name="Int. J. Syst. Evol. Microbiol.">
        <title>The Global Catalogue of Microorganisms (GCM) 10K type strain sequencing project: providing services to taxonomists for standard genome sequencing and annotation.</title>
        <authorList>
            <consortium name="The Broad Institute Genomics Platform"/>
            <consortium name="The Broad Institute Genome Sequencing Center for Infectious Disease"/>
            <person name="Wu L."/>
            <person name="Ma J."/>
        </authorList>
    </citation>
    <scope>NUCLEOTIDE SEQUENCE [LARGE SCALE GENOMIC DNA]</scope>
    <source>
        <strain evidence="3">CGMCC 4.7152</strain>
    </source>
</reference>
<dbReference type="RefSeq" id="WP_380125311.1">
    <property type="nucleotide sequence ID" value="NZ_JBHSIU010000066.1"/>
</dbReference>
<dbReference type="Pfam" id="PF00561">
    <property type="entry name" value="Abhydrolase_1"/>
    <property type="match status" value="1"/>
</dbReference>
<evidence type="ECO:0000313" key="2">
    <source>
        <dbReference type="EMBL" id="MFC5004955.1"/>
    </source>
</evidence>
<organism evidence="2 3">
    <name type="scientific">Dactylosporangium cerinum</name>
    <dbReference type="NCBI Taxonomy" id="1434730"/>
    <lineage>
        <taxon>Bacteria</taxon>
        <taxon>Bacillati</taxon>
        <taxon>Actinomycetota</taxon>
        <taxon>Actinomycetes</taxon>
        <taxon>Micromonosporales</taxon>
        <taxon>Micromonosporaceae</taxon>
        <taxon>Dactylosporangium</taxon>
    </lineage>
</organism>
<keyword evidence="3" id="KW-1185">Reference proteome</keyword>
<comment type="caution">
    <text evidence="2">The sequence shown here is derived from an EMBL/GenBank/DDBJ whole genome shotgun (WGS) entry which is preliminary data.</text>
</comment>
<gene>
    <name evidence="2" type="ORF">ACFPIJ_44895</name>
</gene>
<name>A0ABV9WAJ0_9ACTN</name>
<sequence>MTVKIARNGDVELAYETFGEEGGEPLLLIMGLGHQMLLWPDPFCEALAAAGFHVARFDNRDSGLSTHFGGPQDSAGQQKWWQALLGQGKPPYSSMAYVEDALAVMDALGWGSAHVAGASMGSAICQMLAVLHPQRVRSVTTMMTMPASSSLAALRHIRFAPLLTMGGRRYTADREGQVQRLVDVFRLIASPDGSFDERWAREVAGRCYDRRPFDPAAERRQLAAGRATKTKLDVGRITAPTLIVYGESDPIVRPSGPRALLRKVPGARLVTYPRMGHNLPPHVWAPLVEQMSTQVRLST</sequence>
<accession>A0ABV9WAJ0</accession>
<dbReference type="InterPro" id="IPR050471">
    <property type="entry name" value="AB_hydrolase"/>
</dbReference>
<dbReference type="GO" id="GO:0016787">
    <property type="term" value="F:hydrolase activity"/>
    <property type="evidence" value="ECO:0007669"/>
    <property type="project" value="UniProtKB-KW"/>
</dbReference>
<protein>
    <submittedName>
        <fullName evidence="2">Alpha/beta fold hydrolase</fullName>
    </submittedName>
</protein>
<dbReference type="SUPFAM" id="SSF53474">
    <property type="entry name" value="alpha/beta-Hydrolases"/>
    <property type="match status" value="1"/>
</dbReference>
<dbReference type="PANTHER" id="PTHR43433:SF5">
    <property type="entry name" value="AB HYDROLASE-1 DOMAIN-CONTAINING PROTEIN"/>
    <property type="match status" value="1"/>
</dbReference>
<proteinExistence type="predicted"/>
<keyword evidence="2" id="KW-0378">Hydrolase</keyword>
<dbReference type="InterPro" id="IPR029058">
    <property type="entry name" value="AB_hydrolase_fold"/>
</dbReference>
<dbReference type="InterPro" id="IPR000073">
    <property type="entry name" value="AB_hydrolase_1"/>
</dbReference>
<evidence type="ECO:0000259" key="1">
    <source>
        <dbReference type="Pfam" id="PF00561"/>
    </source>
</evidence>
<dbReference type="EMBL" id="JBHSIU010000066">
    <property type="protein sequence ID" value="MFC5004955.1"/>
    <property type="molecule type" value="Genomic_DNA"/>
</dbReference>
<dbReference type="PANTHER" id="PTHR43433">
    <property type="entry name" value="HYDROLASE, ALPHA/BETA FOLD FAMILY PROTEIN"/>
    <property type="match status" value="1"/>
</dbReference>